<reference evidence="3 4" key="1">
    <citation type="journal article" date="2013" name="Nat. Genet.">
        <title>The genome of the hydatid tapeworm Echinococcus granulosus.</title>
        <authorList>
            <person name="Zheng H."/>
            <person name="Zhang W."/>
            <person name="Zhang L."/>
            <person name="Zhang Z."/>
            <person name="Li J."/>
            <person name="Lu G."/>
            <person name="Zhu Y."/>
            <person name="Wang Y."/>
            <person name="Huang Y."/>
            <person name="Liu J."/>
            <person name="Kang H."/>
            <person name="Chen J."/>
            <person name="Wang L."/>
            <person name="Chen A."/>
            <person name="Yu S."/>
            <person name="Gao Z."/>
            <person name="Jin L."/>
            <person name="Gu W."/>
            <person name="Wang Z."/>
            <person name="Zhao L."/>
            <person name="Shi B."/>
            <person name="Wen H."/>
            <person name="Lin R."/>
            <person name="Jones M.K."/>
            <person name="Brejova B."/>
            <person name="Vinar T."/>
            <person name="Zhao G."/>
            <person name="McManus D.P."/>
            <person name="Chen Z."/>
            <person name="Zhou Y."/>
            <person name="Wang S."/>
        </authorList>
    </citation>
    <scope>NUCLEOTIDE SEQUENCE [LARGE SCALE GENOMIC DNA]</scope>
</reference>
<dbReference type="AlphaFoldDB" id="W6UHN6"/>
<name>W6UHN6_ECHGR</name>
<feature type="compositionally biased region" description="Polar residues" evidence="1">
    <location>
        <begin position="262"/>
        <end position="272"/>
    </location>
</feature>
<gene>
    <name evidence="3" type="ORF">EGR_04577</name>
</gene>
<dbReference type="GeneID" id="36340292"/>
<evidence type="ECO:0000313" key="4">
    <source>
        <dbReference type="Proteomes" id="UP000019149"/>
    </source>
</evidence>
<protein>
    <recommendedName>
        <fullName evidence="2">C2H2-type domain-containing protein</fullName>
    </recommendedName>
</protein>
<accession>W6UHN6</accession>
<dbReference type="OrthoDB" id="6273824at2759"/>
<feature type="compositionally biased region" description="Polar residues" evidence="1">
    <location>
        <begin position="358"/>
        <end position="368"/>
    </location>
</feature>
<dbReference type="EMBL" id="APAU02000029">
    <property type="protein sequence ID" value="EUB60558.1"/>
    <property type="molecule type" value="Genomic_DNA"/>
</dbReference>
<sequence>MSLSLIVVTVAQKNLPFRRPKPYAKAKRSTLQRWMSGIDENTSSDGQYPTGTNHLQSSCDWSRCKRELMERRHQGVISEEPASREVQLPSLRALTVTVKPTDLFRYKVTSNIQSCTMSEVSAYLQPDHFDSDKKNVSLSPFFPHRTMAKSPMAVSSSNGLQRLASDPPTVAAAVAQNDFLGQNPLLLLARTCQNIGVETKSTSSSSTSSSSSKSIANGATSMKPSNPFSVSNSLGKPPPNRTAAKTTTTMIPPLPSFPPVNGATSHSPKCTQSSAPPSSSSATPSHTTEEPELYIPPSSNSLIQLARLSSSLKLPSPAAGERQKRSTKSIDAPKFHLGLTGPGGTSSRPQKRARRQSFGRTAPSSLSGATKPLDFSSHFSSHSSPLSVSSSVSPSSLRSTPPSRTTPPPAPPPAPTNPALFDFMKSLAGLSVPTDSSSTNTTTNTTSPNTLEAFFNVGSLLGASPESLHKLLVSIAHSLSERRAAESNFLLEQQQKQQQSKAIHSVISDPSTQCLYCGHVCSDMGSLVQHIYTHLASLHKQQTETPSLPQVVPPPPPPPPAPIVAPANTSPFDFVAFYAKLLQKTPESLPSVPPPIIPTDPNALFLAWLNVFRPAYAEALAGGTNQ</sequence>
<dbReference type="CTD" id="36340292"/>
<dbReference type="KEGG" id="egl:EGR_04577"/>
<feature type="region of interest" description="Disordered" evidence="1">
    <location>
        <begin position="198"/>
        <end position="296"/>
    </location>
</feature>
<feature type="compositionally biased region" description="Low complexity" evidence="1">
    <location>
        <begin position="375"/>
        <end position="403"/>
    </location>
</feature>
<evidence type="ECO:0000259" key="2">
    <source>
        <dbReference type="PROSITE" id="PS00028"/>
    </source>
</evidence>
<feature type="region of interest" description="Disordered" evidence="1">
    <location>
        <begin position="314"/>
        <end position="420"/>
    </location>
</feature>
<feature type="compositionally biased region" description="Low complexity" evidence="1">
    <location>
        <begin position="273"/>
        <end position="286"/>
    </location>
</feature>
<organism evidence="3 4">
    <name type="scientific">Echinococcus granulosus</name>
    <name type="common">Hydatid tapeworm</name>
    <dbReference type="NCBI Taxonomy" id="6210"/>
    <lineage>
        <taxon>Eukaryota</taxon>
        <taxon>Metazoa</taxon>
        <taxon>Spiralia</taxon>
        <taxon>Lophotrochozoa</taxon>
        <taxon>Platyhelminthes</taxon>
        <taxon>Cestoda</taxon>
        <taxon>Eucestoda</taxon>
        <taxon>Cyclophyllidea</taxon>
        <taxon>Taeniidae</taxon>
        <taxon>Echinococcus</taxon>
        <taxon>Echinococcus granulosus group</taxon>
    </lineage>
</organism>
<feature type="compositionally biased region" description="Polar residues" evidence="1">
    <location>
        <begin position="215"/>
        <end position="234"/>
    </location>
</feature>
<feature type="domain" description="C2H2-type" evidence="2">
    <location>
        <begin position="514"/>
        <end position="534"/>
    </location>
</feature>
<feature type="compositionally biased region" description="Pro residues" evidence="1">
    <location>
        <begin position="404"/>
        <end position="416"/>
    </location>
</feature>
<dbReference type="InterPro" id="IPR013087">
    <property type="entry name" value="Znf_C2H2_type"/>
</dbReference>
<dbReference type="Proteomes" id="UP000019149">
    <property type="component" value="Unassembled WGS sequence"/>
</dbReference>
<dbReference type="RefSeq" id="XP_024351754.1">
    <property type="nucleotide sequence ID" value="XM_024493826.1"/>
</dbReference>
<feature type="compositionally biased region" description="Low complexity" evidence="1">
    <location>
        <begin position="199"/>
        <end position="214"/>
    </location>
</feature>
<proteinExistence type="predicted"/>
<dbReference type="OMA" id="TCQNIGV"/>
<evidence type="ECO:0000313" key="3">
    <source>
        <dbReference type="EMBL" id="EUB60558.1"/>
    </source>
</evidence>
<comment type="caution">
    <text evidence="3">The sequence shown here is derived from an EMBL/GenBank/DDBJ whole genome shotgun (WGS) entry which is preliminary data.</text>
</comment>
<keyword evidence="4" id="KW-1185">Reference proteome</keyword>
<evidence type="ECO:0000256" key="1">
    <source>
        <dbReference type="SAM" id="MobiDB-lite"/>
    </source>
</evidence>
<dbReference type="PROSITE" id="PS00028">
    <property type="entry name" value="ZINC_FINGER_C2H2_1"/>
    <property type="match status" value="1"/>
</dbReference>